<feature type="region of interest" description="Disordered" evidence="1">
    <location>
        <begin position="102"/>
        <end position="144"/>
    </location>
</feature>
<gene>
    <name evidence="2" type="ORF">Z517_09284</name>
</gene>
<sequence length="234" mass="25800">MPAVTEEDIRPAAPLMRRHDGSIMRAIVDEQVMADRRSGVAQSRNSPSSTGIFQSPNAVEEYATENVVEAISTSIIEDEGIQMDMVEMMTSPIVAYMRATGSDGSTSAKLHEVDHRDDGPAHRRDHDRARQDDEEGDRNPGGDRFLFRQQLTTMIMSVNMCTTVETPNRHDRADGLVHGHNQIVDYMMIVLGNGRGPPTLNVLWPTGRDEVLGRAAEDETGHAPVGDRVFGSYA</sequence>
<organism evidence="2 3">
    <name type="scientific">Fonsecaea pedrosoi CBS 271.37</name>
    <dbReference type="NCBI Taxonomy" id="1442368"/>
    <lineage>
        <taxon>Eukaryota</taxon>
        <taxon>Fungi</taxon>
        <taxon>Dikarya</taxon>
        <taxon>Ascomycota</taxon>
        <taxon>Pezizomycotina</taxon>
        <taxon>Eurotiomycetes</taxon>
        <taxon>Chaetothyriomycetidae</taxon>
        <taxon>Chaetothyriales</taxon>
        <taxon>Herpotrichiellaceae</taxon>
        <taxon>Fonsecaea</taxon>
    </lineage>
</organism>
<feature type="region of interest" description="Disordered" evidence="1">
    <location>
        <begin position="35"/>
        <end position="55"/>
    </location>
</feature>
<proteinExistence type="predicted"/>
<evidence type="ECO:0000256" key="1">
    <source>
        <dbReference type="SAM" id="MobiDB-lite"/>
    </source>
</evidence>
<accession>A0A0D2GDU4</accession>
<evidence type="ECO:0000313" key="2">
    <source>
        <dbReference type="EMBL" id="KIW76840.1"/>
    </source>
</evidence>
<protein>
    <submittedName>
        <fullName evidence="2">Uncharacterized protein</fullName>
    </submittedName>
</protein>
<evidence type="ECO:0000313" key="3">
    <source>
        <dbReference type="Proteomes" id="UP000053029"/>
    </source>
</evidence>
<name>A0A0D2GDU4_9EURO</name>
<feature type="compositionally biased region" description="Polar residues" evidence="1">
    <location>
        <begin position="40"/>
        <end position="55"/>
    </location>
</feature>
<feature type="compositionally biased region" description="Basic and acidic residues" evidence="1">
    <location>
        <begin position="109"/>
        <end position="141"/>
    </location>
</feature>
<dbReference type="EMBL" id="KN846974">
    <property type="protein sequence ID" value="KIW76840.1"/>
    <property type="molecule type" value="Genomic_DNA"/>
</dbReference>
<dbReference type="RefSeq" id="XP_013280648.1">
    <property type="nucleotide sequence ID" value="XM_013425194.1"/>
</dbReference>
<dbReference type="Proteomes" id="UP000053029">
    <property type="component" value="Unassembled WGS sequence"/>
</dbReference>
<dbReference type="AlphaFoldDB" id="A0A0D2GDU4"/>
<reference evidence="2 3" key="1">
    <citation type="submission" date="2015-01" db="EMBL/GenBank/DDBJ databases">
        <title>The Genome Sequence of Fonsecaea pedrosoi CBS 271.37.</title>
        <authorList>
            <consortium name="The Broad Institute Genomics Platform"/>
            <person name="Cuomo C."/>
            <person name="de Hoog S."/>
            <person name="Gorbushina A."/>
            <person name="Stielow B."/>
            <person name="Teixiera M."/>
            <person name="Abouelleil A."/>
            <person name="Chapman S.B."/>
            <person name="Priest M."/>
            <person name="Young S.K."/>
            <person name="Wortman J."/>
            <person name="Nusbaum C."/>
            <person name="Birren B."/>
        </authorList>
    </citation>
    <scope>NUCLEOTIDE SEQUENCE [LARGE SCALE GENOMIC DNA]</scope>
    <source>
        <strain evidence="2 3">CBS 271.37</strain>
    </source>
</reference>
<keyword evidence="3" id="KW-1185">Reference proteome</keyword>
<dbReference type="VEuPathDB" id="FungiDB:Z517_09284"/>
<dbReference type="GeneID" id="25308774"/>
<dbReference type="HOGENOM" id="CLU_1185049_0_0_1"/>